<evidence type="ECO:0000313" key="4">
    <source>
        <dbReference type="EMBL" id="TDR06785.1"/>
    </source>
</evidence>
<dbReference type="Gene3D" id="3.30.2310.10">
    <property type="entry name" value="YaeB-like"/>
    <property type="match status" value="1"/>
</dbReference>
<dbReference type="PANTHER" id="PTHR12818">
    <property type="entry name" value="TRNA (ADENINE(37)-N6)-METHYLTRANSFERASE"/>
    <property type="match status" value="1"/>
</dbReference>
<dbReference type="GO" id="GO:0089715">
    <property type="term" value="F:tRNA (L-threonylcarbamoyladenosine(37)-C2) methyltransferase activity"/>
    <property type="evidence" value="ECO:0007669"/>
    <property type="project" value="TreeGrafter"/>
</dbReference>
<dbReference type="EMBL" id="SNZA01000005">
    <property type="protein sequence ID" value="TDR06785.1"/>
    <property type="molecule type" value="Genomic_DNA"/>
</dbReference>
<dbReference type="InterPro" id="IPR041369">
    <property type="entry name" value="TrmO_C"/>
</dbReference>
<name>A0A4R6WZY4_9GAMM</name>
<dbReference type="PROSITE" id="PS51668">
    <property type="entry name" value="TSAA_2"/>
    <property type="match status" value="1"/>
</dbReference>
<accession>A0A4R6WZY4</accession>
<dbReference type="Proteomes" id="UP000295729">
    <property type="component" value="Unassembled WGS sequence"/>
</dbReference>
<feature type="domain" description="TsaA-like" evidence="3">
    <location>
        <begin position="7"/>
        <end position="148"/>
    </location>
</feature>
<protein>
    <submittedName>
        <fullName evidence="4">tRNA-Thr(GGU) m(6)t(6)A37 methyltransferase TsaA</fullName>
    </submittedName>
</protein>
<dbReference type="InterPro" id="IPR023370">
    <property type="entry name" value="TrmO-like_N"/>
</dbReference>
<dbReference type="InterPro" id="IPR040372">
    <property type="entry name" value="YaeB-like"/>
</dbReference>
<dbReference type="NCBIfam" id="TIGR00104">
    <property type="entry name" value="tRNA_TsaA"/>
    <property type="match status" value="1"/>
</dbReference>
<dbReference type="InterPro" id="IPR036413">
    <property type="entry name" value="YaeB-like_sf"/>
</dbReference>
<comment type="similarity">
    <text evidence="2">Belongs to the tRNA methyltransferase O family.</text>
</comment>
<dbReference type="InterPro" id="IPR036414">
    <property type="entry name" value="YaeB_N_sf"/>
</dbReference>
<evidence type="ECO:0000256" key="2">
    <source>
        <dbReference type="ARBA" id="ARBA00033753"/>
    </source>
</evidence>
<organism evidence="4 5">
    <name type="scientific">Marinomonas communis</name>
    <dbReference type="NCBI Taxonomy" id="28254"/>
    <lineage>
        <taxon>Bacteria</taxon>
        <taxon>Pseudomonadati</taxon>
        <taxon>Pseudomonadota</taxon>
        <taxon>Gammaproteobacteria</taxon>
        <taxon>Oceanospirillales</taxon>
        <taxon>Oceanospirillaceae</taxon>
        <taxon>Marinomonas</taxon>
    </lineage>
</organism>
<dbReference type="Gene3D" id="2.40.30.70">
    <property type="entry name" value="YaeB-like"/>
    <property type="match status" value="1"/>
</dbReference>
<keyword evidence="4" id="KW-0808">Transferase</keyword>
<evidence type="ECO:0000313" key="5">
    <source>
        <dbReference type="Proteomes" id="UP000295729"/>
    </source>
</evidence>
<reference evidence="4 5" key="1">
    <citation type="submission" date="2019-03" db="EMBL/GenBank/DDBJ databases">
        <title>Genomic Encyclopedia of Type Strains, Phase IV (KMG-IV): sequencing the most valuable type-strain genomes for metagenomic binning, comparative biology and taxonomic classification.</title>
        <authorList>
            <person name="Goeker M."/>
        </authorList>
    </citation>
    <scope>NUCLEOTIDE SEQUENCE [LARGE SCALE GENOMIC DNA]</scope>
    <source>
        <strain evidence="4 5">DSM 5604</strain>
    </source>
</reference>
<sequence length="249" mass="28012">MSQSFTFQQIGLVHSCYKQKFGIPRQPGLVTEASASIELLPPFNRLDVLDGLDGFSHIWVHFIFHECMTDNWKAKIRPPRLGGKEKMGIFATRATHRPNPLGLSVVEVKGVRKDGNRVFIDIIGADLLDKTPIVDIKPYLPYADALPNAKGGFAPLPTTLKSVKFSELALEQAESYKAIYARDLVPLIEQVIGQDPRPSYLVGSENRNHGNQLWNANIKWTAKEDHFLVTQIEYPVGEQHEQVENAERL</sequence>
<dbReference type="SUPFAM" id="SSF118196">
    <property type="entry name" value="YaeB-like"/>
    <property type="match status" value="1"/>
</dbReference>
<dbReference type="Pfam" id="PF18389">
    <property type="entry name" value="TrmO_C"/>
    <property type="match status" value="1"/>
</dbReference>
<evidence type="ECO:0000259" key="3">
    <source>
        <dbReference type="PROSITE" id="PS51668"/>
    </source>
</evidence>
<keyword evidence="5" id="KW-1185">Reference proteome</keyword>
<proteinExistence type="inferred from homology"/>
<keyword evidence="1" id="KW-0949">S-adenosyl-L-methionine</keyword>
<dbReference type="AlphaFoldDB" id="A0A4R6WZY4"/>
<keyword evidence="4" id="KW-0489">Methyltransferase</keyword>
<dbReference type="Pfam" id="PF01980">
    <property type="entry name" value="TrmO_N"/>
    <property type="match status" value="1"/>
</dbReference>
<gene>
    <name evidence="4" type="ORF">C8D85_2972</name>
</gene>
<dbReference type="PANTHER" id="PTHR12818:SF0">
    <property type="entry name" value="TRNA (ADENINE(37)-N6)-METHYLTRANSFERASE"/>
    <property type="match status" value="1"/>
</dbReference>
<dbReference type="OrthoDB" id="9804309at2"/>
<evidence type="ECO:0000256" key="1">
    <source>
        <dbReference type="ARBA" id="ARBA00022691"/>
    </source>
</evidence>
<dbReference type="RefSeq" id="WP_133564115.1">
    <property type="nucleotide sequence ID" value="NZ_SNZA01000005.1"/>
</dbReference>
<dbReference type="CDD" id="cd09281">
    <property type="entry name" value="UPF0066"/>
    <property type="match status" value="1"/>
</dbReference>
<dbReference type="GO" id="GO:0032259">
    <property type="term" value="P:methylation"/>
    <property type="evidence" value="ECO:0007669"/>
    <property type="project" value="UniProtKB-KW"/>
</dbReference>
<comment type="caution">
    <text evidence="4">The sequence shown here is derived from an EMBL/GenBank/DDBJ whole genome shotgun (WGS) entry which is preliminary data.</text>
</comment>